<accession>A0A1I7I1B3</accession>
<evidence type="ECO:0000313" key="2">
    <source>
        <dbReference type="Proteomes" id="UP000198817"/>
    </source>
</evidence>
<dbReference type="Proteomes" id="UP000198817">
    <property type="component" value="Unassembled WGS sequence"/>
</dbReference>
<sequence length="1203" mass="138222">MSKMIQVAPGFQYSVNIGYDLNHDDKLKNFIPTKSSMQLLKEILLSTHPDSTERARVLIGAYGKGKSHIVLTILSILMQRDRSLFVHLMPKIDEDPELKQLIDNYYSESSNKILPVIINGTSTSLPQAFLLALQRTLNENNLDIMPETNYKAAIRTIEKWKTDYPEVYATFKKGISLPIEAFLEELENYNSEIYDEFERIYPSLTAGSLFNPFVGFDVVDLYESVTKSLKERGYLGLYVVYDEFSKFLESNITSATVSDTKMLQDFAEKCNRSGEAEMHLLLISHKEISNYIDKLPKQKVDGWRGVSERFRHIHLNNNFSQTYEIISTVIRKDKDEWEAFCNKPQNKARFDELIKRYGDHAIFSDAKEHELETTIFGCYPLHPVSTFILPRLSEQIAQNERTLFTFLSADGPSTLSSFLKKPGRPVFCVITPDLIFDYFDPVFQKEPISGEIHKNYVLTKTILEQIRDQELESKIVKTISLIYTLGQFDKLKPVKEELVGIFGMEYTPAEINAAIEHLINDEYVIYLRRSNDYLKLKQTSGVDIEQRISDTIASLDAHFSLKVALDAANIDRYIYPSRYNDEREMIRYFKVEFVEEQELEDVDWNRKAEGVHADGVIYAIVPDSSDSITRIRRAVLESSKGVERCIFVVPKKYTEIRSILKEYDAVQTLRTAAKEDPVLFEEYEAIYEDLREVINSFISGCTHPEEYRSVYISDGEERIILRRAALTELASELCFKAFSETPVINNEAINKEEITSIANNSRNKIIAGLLRSTLEPNLGLTGSGQEVSIMRSTLLRKGVLIDDESGTRINLSPDDEKMKKVLDTIVAFIMEAKKNGRKSFAKLYDELTSAEYHIGLRSGVIPIYIAAVFHEYHEDIILENEHGQVPMTSDTLQAINSSPDDYQISYLDWDPEKQRFVTDIAEMFSQYVIEAERDLSAYEYAASAMKRWYLSLPRFAKETTGVAGRKVNSGYRKMVKLLRQNLSGQELLFEKLPDAFGYKEFNEGLAENIAQAKEFYDTAVSKLKELLIDDTKEIFAISFNRSRINRISLSSVIKDWCETLDEHIFEQLFENGTEKCLSLFKTVTNDESTFVSRLAKVATDLRVEDWNDNTIDRFVENLKMYRDTAESFHSGETEDDPTSTSEYEIHFRTDDGKTEVKRFDRVDSTKKGKLLYNSIMAEIDSMGFSISEQEKRQILLDILKGMC</sequence>
<name>A0A1I7I1B3_9FIRM</name>
<proteinExistence type="predicted"/>
<organism evidence="1 2">
    <name type="scientific">Eubacterium pyruvativorans</name>
    <dbReference type="NCBI Taxonomy" id="155865"/>
    <lineage>
        <taxon>Bacteria</taxon>
        <taxon>Bacillati</taxon>
        <taxon>Bacillota</taxon>
        <taxon>Clostridia</taxon>
        <taxon>Eubacteriales</taxon>
        <taxon>Eubacteriaceae</taxon>
        <taxon>Eubacterium</taxon>
    </lineage>
</organism>
<dbReference type="EMBL" id="FPBT01000029">
    <property type="protein sequence ID" value="SFU66730.1"/>
    <property type="molecule type" value="Genomic_DNA"/>
</dbReference>
<protein>
    <submittedName>
        <fullName evidence="1">Uncharacterized protein</fullName>
    </submittedName>
</protein>
<dbReference type="RefSeq" id="WP_090471943.1">
    <property type="nucleotide sequence ID" value="NZ_FOWF01000032.1"/>
</dbReference>
<keyword evidence="2" id="KW-1185">Reference proteome</keyword>
<gene>
    <name evidence="1" type="ORF">SAMN05216508_1295</name>
</gene>
<dbReference type="AlphaFoldDB" id="A0A1I7I1B3"/>
<reference evidence="1 2" key="1">
    <citation type="submission" date="2016-10" db="EMBL/GenBank/DDBJ databases">
        <authorList>
            <person name="de Groot N.N."/>
        </authorList>
    </citation>
    <scope>NUCLEOTIDE SEQUENCE [LARGE SCALE GENOMIC DNA]</scope>
    <source>
        <strain evidence="1 2">KHGC13</strain>
    </source>
</reference>
<evidence type="ECO:0000313" key="1">
    <source>
        <dbReference type="EMBL" id="SFU66730.1"/>
    </source>
</evidence>
<dbReference type="OrthoDB" id="856045at2"/>
<dbReference type="STRING" id="155865.SAMN05216515_1324"/>